<feature type="signal peptide" evidence="3">
    <location>
        <begin position="1"/>
        <end position="20"/>
    </location>
</feature>
<dbReference type="GO" id="GO:0003676">
    <property type="term" value="F:nucleic acid binding"/>
    <property type="evidence" value="ECO:0007669"/>
    <property type="project" value="InterPro"/>
</dbReference>
<evidence type="ECO:0000313" key="7">
    <source>
        <dbReference type="Proteomes" id="UP000060630"/>
    </source>
</evidence>
<dbReference type="InterPro" id="IPR044925">
    <property type="entry name" value="His-Me_finger_sf"/>
</dbReference>
<dbReference type="RefSeq" id="WP_060192076.1">
    <property type="nucleotide sequence ID" value="NZ_LPHD01000049.1"/>
</dbReference>
<dbReference type="AlphaFoldDB" id="A0A106QD15"/>
<dbReference type="InterPro" id="IPR040255">
    <property type="entry name" value="Non-specific_endonuclease"/>
</dbReference>
<dbReference type="Proteomes" id="UP000060630">
    <property type="component" value="Unassembled WGS sequence"/>
</dbReference>
<dbReference type="SMART" id="SM00892">
    <property type="entry name" value="Endonuclease_NS"/>
    <property type="match status" value="1"/>
</dbReference>
<dbReference type="PROSITE" id="PS51257">
    <property type="entry name" value="PROKAR_LIPOPROTEIN"/>
    <property type="match status" value="1"/>
</dbReference>
<dbReference type="GO" id="GO:0000014">
    <property type="term" value="F:single-stranded DNA endodeoxyribonuclease activity"/>
    <property type="evidence" value="ECO:0007669"/>
    <property type="project" value="TreeGrafter"/>
</dbReference>
<dbReference type="PANTHER" id="PTHR13966">
    <property type="entry name" value="ENDONUCLEASE RELATED"/>
    <property type="match status" value="1"/>
</dbReference>
<dbReference type="Pfam" id="PF01223">
    <property type="entry name" value="Endonuclease_NS"/>
    <property type="match status" value="1"/>
</dbReference>
<dbReference type="EMBL" id="LPHD01000049">
    <property type="protein sequence ID" value="KWA83844.1"/>
    <property type="molecule type" value="Genomic_DNA"/>
</dbReference>
<dbReference type="Gene3D" id="3.40.570.10">
    <property type="entry name" value="Extracellular Endonuclease, subunit A"/>
    <property type="match status" value="1"/>
</dbReference>
<feature type="domain" description="ENPP1-3/EXOG-like endonuclease/phosphodiesterase" evidence="4">
    <location>
        <begin position="54"/>
        <end position="245"/>
    </location>
</feature>
<dbReference type="SMART" id="SM00477">
    <property type="entry name" value="NUC"/>
    <property type="match status" value="1"/>
</dbReference>
<feature type="active site" description="Proton acceptor" evidence="1">
    <location>
        <position position="118"/>
    </location>
</feature>
<evidence type="ECO:0000259" key="4">
    <source>
        <dbReference type="SMART" id="SM00477"/>
    </source>
</evidence>
<dbReference type="GO" id="GO:0004521">
    <property type="term" value="F:RNA endonuclease activity"/>
    <property type="evidence" value="ECO:0007669"/>
    <property type="project" value="TreeGrafter"/>
</dbReference>
<feature type="domain" description="DNA/RNA non-specific endonuclease/pyrophosphatase/phosphodiesterase" evidence="5">
    <location>
        <begin position="53"/>
        <end position="245"/>
    </location>
</feature>
<dbReference type="SUPFAM" id="SSF54060">
    <property type="entry name" value="His-Me finger endonucleases"/>
    <property type="match status" value="1"/>
</dbReference>
<evidence type="ECO:0008006" key="8">
    <source>
        <dbReference type="Google" id="ProtNLM"/>
    </source>
</evidence>
<gene>
    <name evidence="6" type="ORF">WL29_20990</name>
</gene>
<accession>A0A106QD15</accession>
<dbReference type="GO" id="GO:0046872">
    <property type="term" value="F:metal ion binding"/>
    <property type="evidence" value="ECO:0007669"/>
    <property type="project" value="UniProtKB-KW"/>
</dbReference>
<feature type="chain" id="PRO_5007126940" description="Endonuclease" evidence="3">
    <location>
        <begin position="21"/>
        <end position="246"/>
    </location>
</feature>
<protein>
    <recommendedName>
        <fullName evidence="8">Endonuclease</fullName>
    </recommendedName>
</protein>
<evidence type="ECO:0000256" key="3">
    <source>
        <dbReference type="SAM" id="SignalP"/>
    </source>
</evidence>
<organism evidence="6 7">
    <name type="scientific">Burkholderia ubonensis</name>
    <dbReference type="NCBI Taxonomy" id="101571"/>
    <lineage>
        <taxon>Bacteria</taxon>
        <taxon>Pseudomonadati</taxon>
        <taxon>Pseudomonadota</taxon>
        <taxon>Betaproteobacteria</taxon>
        <taxon>Burkholderiales</taxon>
        <taxon>Burkholderiaceae</taxon>
        <taxon>Burkholderia</taxon>
        <taxon>Burkholderia cepacia complex</taxon>
    </lineage>
</organism>
<evidence type="ECO:0000259" key="5">
    <source>
        <dbReference type="SMART" id="SM00892"/>
    </source>
</evidence>
<evidence type="ECO:0000256" key="1">
    <source>
        <dbReference type="PIRSR" id="PIRSR640255-1"/>
    </source>
</evidence>
<feature type="binding site" evidence="2">
    <location>
        <position position="148"/>
    </location>
    <ligand>
        <name>Mg(2+)</name>
        <dbReference type="ChEBI" id="CHEBI:18420"/>
        <note>catalytic</note>
    </ligand>
</feature>
<evidence type="ECO:0000256" key="2">
    <source>
        <dbReference type="PIRSR" id="PIRSR640255-2"/>
    </source>
</evidence>
<dbReference type="InterPro" id="IPR020821">
    <property type="entry name" value="ENPP1-3/EXOG-like_nuc-like"/>
</dbReference>
<comment type="caution">
    <text evidence="6">The sequence shown here is derived from an EMBL/GenBank/DDBJ whole genome shotgun (WGS) entry which is preliminary data.</text>
</comment>
<sequence>MFRRIAFLLAAAVLSCSAQAAGTRGFEACSQNFYQGFAPSPTSAQPGKLRALCFDDFAVLHSGQSKTPVYAAEHLTPGSLAAARGEKRTNRFYEEARLPSAERARLEDYKNSGYDRGHNAAAAQRTTAEAMAQSFSLSNMVPEAPEHNRGVWAKSVEKAVRKYVERGNEAYVLTGPIYSGQVTTIGAGQVWVPSAMFKLVYDPAKKKAWAYVVENTNTARVTGTVSYRDLVRMTGMEYLPAGAVAN</sequence>
<keyword evidence="2" id="KW-0479">Metal-binding</keyword>
<dbReference type="PANTHER" id="PTHR13966:SF5">
    <property type="entry name" value="ENDONUCLEASE G, MITOCHONDRIAL"/>
    <property type="match status" value="1"/>
</dbReference>
<proteinExistence type="predicted"/>
<dbReference type="InterPro" id="IPR044929">
    <property type="entry name" value="DNA/RNA_non-sp_Endonuclease_sf"/>
</dbReference>
<evidence type="ECO:0000313" key="6">
    <source>
        <dbReference type="EMBL" id="KWA83844.1"/>
    </source>
</evidence>
<name>A0A106QD15_9BURK</name>
<reference evidence="6 7" key="1">
    <citation type="submission" date="2015-11" db="EMBL/GenBank/DDBJ databases">
        <title>Expanding the genomic diversity of Burkholderia species for the development of highly accurate diagnostics.</title>
        <authorList>
            <person name="Sahl J."/>
            <person name="Keim P."/>
            <person name="Wagner D."/>
        </authorList>
    </citation>
    <scope>NUCLEOTIDE SEQUENCE [LARGE SCALE GENOMIC DNA]</scope>
    <source>
        <strain evidence="6 7">MSMB2087WGS</strain>
    </source>
</reference>
<keyword evidence="3" id="KW-0732">Signal</keyword>
<dbReference type="InterPro" id="IPR001604">
    <property type="entry name" value="Endo_G_ENPP1-like_dom"/>
</dbReference>